<dbReference type="Proteomes" id="UP000249739">
    <property type="component" value="Unassembled WGS sequence"/>
</dbReference>
<evidence type="ECO:0000313" key="2">
    <source>
        <dbReference type="Proteomes" id="UP000249739"/>
    </source>
</evidence>
<proteinExistence type="predicted"/>
<feature type="non-terminal residue" evidence="1">
    <location>
        <position position="1"/>
    </location>
</feature>
<evidence type="ECO:0000313" key="1">
    <source>
        <dbReference type="EMBL" id="PZP55455.1"/>
    </source>
</evidence>
<reference evidence="1 2" key="1">
    <citation type="submission" date="2017-08" db="EMBL/GenBank/DDBJ databases">
        <title>Infants hospitalized years apart are colonized by the same room-sourced microbial strains.</title>
        <authorList>
            <person name="Brooks B."/>
            <person name="Olm M.R."/>
            <person name="Firek B.A."/>
            <person name="Baker R."/>
            <person name="Thomas B.C."/>
            <person name="Morowitz M.J."/>
            <person name="Banfield J.F."/>
        </authorList>
    </citation>
    <scope>NUCLEOTIDE SEQUENCE [LARGE SCALE GENOMIC DNA]</scope>
    <source>
        <strain evidence="1">S2_006_000_R2_64</strain>
    </source>
</reference>
<dbReference type="SUPFAM" id="SSF52374">
    <property type="entry name" value="Nucleotidylyl transferase"/>
    <property type="match status" value="1"/>
</dbReference>
<protein>
    <submittedName>
        <fullName evidence="1">Pantoate--beta-alanine ligase</fullName>
    </submittedName>
</protein>
<accession>A0A2W5FHH1</accession>
<organism evidence="1 2">
    <name type="scientific">Micavibrio aeruginosavorus</name>
    <dbReference type="NCBI Taxonomy" id="349221"/>
    <lineage>
        <taxon>Bacteria</taxon>
        <taxon>Pseudomonadati</taxon>
        <taxon>Bdellovibrionota</taxon>
        <taxon>Bdellovibrionia</taxon>
        <taxon>Bdellovibrionales</taxon>
        <taxon>Pseudobdellovibrionaceae</taxon>
        <taxon>Micavibrio</taxon>
    </lineage>
</organism>
<comment type="caution">
    <text evidence="1">The sequence shown here is derived from an EMBL/GenBank/DDBJ whole genome shotgun (WGS) entry which is preliminary data.</text>
</comment>
<dbReference type="EMBL" id="QFOT01000068">
    <property type="protein sequence ID" value="PZP55455.1"/>
    <property type="molecule type" value="Genomic_DNA"/>
</dbReference>
<dbReference type="Pfam" id="PF02569">
    <property type="entry name" value="Pantoate_ligase"/>
    <property type="match status" value="1"/>
</dbReference>
<dbReference type="InterPro" id="IPR003721">
    <property type="entry name" value="Pantoate_ligase"/>
</dbReference>
<dbReference type="GO" id="GO:0015940">
    <property type="term" value="P:pantothenate biosynthetic process"/>
    <property type="evidence" value="ECO:0007669"/>
    <property type="project" value="InterPro"/>
</dbReference>
<name>A0A2W5FHH1_9BACT</name>
<sequence>ELKIRGFTKVDYCDIRDAKTLQSADTGSKIEKRILAAAWIGTTRLIDNITA</sequence>
<gene>
    <name evidence="1" type="ORF">DI586_06770</name>
</gene>
<dbReference type="GO" id="GO:0004592">
    <property type="term" value="F:pantoate-beta-alanine ligase activity"/>
    <property type="evidence" value="ECO:0007669"/>
    <property type="project" value="InterPro"/>
</dbReference>
<keyword evidence="1" id="KW-0436">Ligase</keyword>
<dbReference type="AlphaFoldDB" id="A0A2W5FHH1"/>
<dbReference type="Gene3D" id="6.20.50.60">
    <property type="match status" value="1"/>
</dbReference>